<evidence type="ECO:0000256" key="1">
    <source>
        <dbReference type="SAM" id="SignalP"/>
    </source>
</evidence>
<protein>
    <recommendedName>
        <fullName evidence="2">AB hydrolase-1 domain-containing protein</fullName>
    </recommendedName>
</protein>
<keyword evidence="4" id="KW-1185">Reference proteome</keyword>
<dbReference type="EMBL" id="JAPDFR010000007">
    <property type="protein sequence ID" value="KAK0385396.1"/>
    <property type="molecule type" value="Genomic_DNA"/>
</dbReference>
<dbReference type="Gene3D" id="3.40.50.1820">
    <property type="entry name" value="alpha/beta hydrolase"/>
    <property type="match status" value="1"/>
</dbReference>
<reference evidence="3" key="1">
    <citation type="submission" date="2022-10" db="EMBL/GenBank/DDBJ databases">
        <title>Determination and structural analysis of whole genome sequence of Sarocladium strictum F4-1.</title>
        <authorList>
            <person name="Hu L."/>
            <person name="Jiang Y."/>
        </authorList>
    </citation>
    <scope>NUCLEOTIDE SEQUENCE</scope>
    <source>
        <strain evidence="3">F4-1</strain>
    </source>
</reference>
<evidence type="ECO:0000259" key="2">
    <source>
        <dbReference type="Pfam" id="PF00561"/>
    </source>
</evidence>
<dbReference type="InterPro" id="IPR000073">
    <property type="entry name" value="AB_hydrolase_1"/>
</dbReference>
<accession>A0AA39L5L8</accession>
<dbReference type="Pfam" id="PF00561">
    <property type="entry name" value="Abhydrolase_1"/>
    <property type="match status" value="1"/>
</dbReference>
<dbReference type="Proteomes" id="UP001175261">
    <property type="component" value="Unassembled WGS sequence"/>
</dbReference>
<dbReference type="InterPro" id="IPR029058">
    <property type="entry name" value="AB_hydrolase_fold"/>
</dbReference>
<proteinExistence type="predicted"/>
<feature type="domain" description="AB hydrolase-1" evidence="2">
    <location>
        <begin position="74"/>
        <end position="175"/>
    </location>
</feature>
<organism evidence="3 4">
    <name type="scientific">Sarocladium strictum</name>
    <name type="common">Black bundle disease fungus</name>
    <name type="synonym">Acremonium strictum</name>
    <dbReference type="NCBI Taxonomy" id="5046"/>
    <lineage>
        <taxon>Eukaryota</taxon>
        <taxon>Fungi</taxon>
        <taxon>Dikarya</taxon>
        <taxon>Ascomycota</taxon>
        <taxon>Pezizomycotina</taxon>
        <taxon>Sordariomycetes</taxon>
        <taxon>Hypocreomycetidae</taxon>
        <taxon>Hypocreales</taxon>
        <taxon>Sarocladiaceae</taxon>
        <taxon>Sarocladium</taxon>
    </lineage>
</organism>
<gene>
    <name evidence="3" type="ORF">NLU13_7872</name>
</gene>
<evidence type="ECO:0000313" key="3">
    <source>
        <dbReference type="EMBL" id="KAK0385396.1"/>
    </source>
</evidence>
<sequence length="308" mass="34506">MKFLQYLLIPILAVVGSPAPAKGKSKYVAPWQTLPPTPSLPKPYWSGTAPINGIKLWHALFGRPLSQCKDGAVPVVFLHGGFANSDYFGHQIRHLAESSLSYSIVAVDTRGHGRSTDDLSRPLSYDLIAEDTIALMDHLKVKKFAVVGWSDGACTGFNLAMNYTERVDRVFSFGGTYSYTNVNETIGDSPVFTKYLDRVKVEYEHVSPTPQGYATFEERMGAMWSVEPVWRAESFQKIPSLFDNRDAPLMWIVDGDSEEACKRDVPRTLFDWIWGSAMVLLPSTSHFAFLQDPDTFNAVLDRFLATHR</sequence>
<dbReference type="GO" id="GO:0017171">
    <property type="term" value="F:serine hydrolase activity"/>
    <property type="evidence" value="ECO:0007669"/>
    <property type="project" value="TreeGrafter"/>
</dbReference>
<name>A0AA39L5L8_SARSR</name>
<comment type="caution">
    <text evidence="3">The sequence shown here is derived from an EMBL/GenBank/DDBJ whole genome shotgun (WGS) entry which is preliminary data.</text>
</comment>
<dbReference type="AlphaFoldDB" id="A0AA39L5L8"/>
<feature type="chain" id="PRO_5041397864" description="AB hydrolase-1 domain-containing protein" evidence="1">
    <location>
        <begin position="24"/>
        <end position="308"/>
    </location>
</feature>
<dbReference type="PANTHER" id="PTHR46331:SF2">
    <property type="entry name" value="VALACYCLOVIR HYDROLASE"/>
    <property type="match status" value="1"/>
</dbReference>
<keyword evidence="1" id="KW-0732">Signal</keyword>
<dbReference type="SUPFAM" id="SSF53474">
    <property type="entry name" value="alpha/beta-Hydrolases"/>
    <property type="match status" value="1"/>
</dbReference>
<evidence type="ECO:0000313" key="4">
    <source>
        <dbReference type="Proteomes" id="UP001175261"/>
    </source>
</evidence>
<dbReference type="PANTHER" id="PTHR46331">
    <property type="entry name" value="VALACYCLOVIR HYDROLASE"/>
    <property type="match status" value="1"/>
</dbReference>
<feature type="signal peptide" evidence="1">
    <location>
        <begin position="1"/>
        <end position="23"/>
    </location>
</feature>